<evidence type="ECO:0000313" key="3">
    <source>
        <dbReference type="Proteomes" id="UP001165065"/>
    </source>
</evidence>
<name>A0A9W7GME0_9STRA</name>
<evidence type="ECO:0000256" key="1">
    <source>
        <dbReference type="SAM" id="MobiDB-lite"/>
    </source>
</evidence>
<evidence type="ECO:0000313" key="2">
    <source>
        <dbReference type="EMBL" id="GMI47033.1"/>
    </source>
</evidence>
<comment type="caution">
    <text evidence="2">The sequence shown here is derived from an EMBL/GenBank/DDBJ whole genome shotgun (WGS) entry which is preliminary data.</text>
</comment>
<reference evidence="3" key="1">
    <citation type="journal article" date="2023" name="Commun. Biol.">
        <title>Genome analysis of Parmales, the sister group of diatoms, reveals the evolutionary specialization of diatoms from phago-mixotrophs to photoautotrophs.</title>
        <authorList>
            <person name="Ban H."/>
            <person name="Sato S."/>
            <person name="Yoshikawa S."/>
            <person name="Yamada K."/>
            <person name="Nakamura Y."/>
            <person name="Ichinomiya M."/>
            <person name="Sato N."/>
            <person name="Blanc-Mathieu R."/>
            <person name="Endo H."/>
            <person name="Kuwata A."/>
            <person name="Ogata H."/>
        </authorList>
    </citation>
    <scope>NUCLEOTIDE SEQUENCE [LARGE SCALE GENOMIC DNA]</scope>
</reference>
<gene>
    <name evidence="2" type="ORF">TrCOL_g1025</name>
</gene>
<keyword evidence="3" id="KW-1185">Reference proteome</keyword>
<protein>
    <submittedName>
        <fullName evidence="2">Uncharacterized protein</fullName>
    </submittedName>
</protein>
<sequence>MLVDLNTANILLEGTTRRATLTQSMSRTVNLNTLNNPSFRFTPSDPDFGIVCLGNIYTFRVTVITTGDDVARIRLEQNGPKRVFDYDKEEEEGGGRDVEEEDEEGGGRTELKASISNTRLTPGLPQTLTLTLSCGSEGPFKWLVSIIGEEHVYRVEVKGRVMGQESFHALSALARLEGRRELSPGVSFSSELPSTSSPHRSLSPHAPSTGSINGTGGGVEDTGEEGSVTRDSIKGLFPKTVDTEELSWFPTLAGVYWDKNKDRMVLDSDVHRGIVVDGTVGVAAVAERYGEMEDERMEEREKGGHLTRRCLESMKIDGKVERKIFRTLCEALDVK</sequence>
<dbReference type="OrthoDB" id="197402at2759"/>
<feature type="region of interest" description="Disordered" evidence="1">
    <location>
        <begin position="88"/>
        <end position="109"/>
    </location>
</feature>
<organism evidence="2 3">
    <name type="scientific">Triparma columacea</name>
    <dbReference type="NCBI Taxonomy" id="722753"/>
    <lineage>
        <taxon>Eukaryota</taxon>
        <taxon>Sar</taxon>
        <taxon>Stramenopiles</taxon>
        <taxon>Ochrophyta</taxon>
        <taxon>Bolidophyceae</taxon>
        <taxon>Parmales</taxon>
        <taxon>Triparmaceae</taxon>
        <taxon>Triparma</taxon>
    </lineage>
</organism>
<dbReference type="EMBL" id="BRYA01000323">
    <property type="protein sequence ID" value="GMI47033.1"/>
    <property type="molecule type" value="Genomic_DNA"/>
</dbReference>
<dbReference type="AlphaFoldDB" id="A0A9W7GME0"/>
<dbReference type="Proteomes" id="UP001165065">
    <property type="component" value="Unassembled WGS sequence"/>
</dbReference>
<proteinExistence type="predicted"/>
<feature type="compositionally biased region" description="Low complexity" evidence="1">
    <location>
        <begin position="187"/>
        <end position="201"/>
    </location>
</feature>
<feature type="compositionally biased region" description="Acidic residues" evidence="1">
    <location>
        <begin position="88"/>
        <end position="104"/>
    </location>
</feature>
<feature type="region of interest" description="Disordered" evidence="1">
    <location>
        <begin position="184"/>
        <end position="230"/>
    </location>
</feature>
<accession>A0A9W7GME0</accession>